<protein>
    <recommendedName>
        <fullName evidence="3">Protein kinase domain-containing protein</fullName>
    </recommendedName>
</protein>
<comment type="caution">
    <text evidence="4">The sequence shown here is derived from an EMBL/GenBank/DDBJ whole genome shotgun (WGS) entry which is preliminary data.</text>
</comment>
<feature type="region of interest" description="Disordered" evidence="2">
    <location>
        <begin position="217"/>
        <end position="248"/>
    </location>
</feature>
<dbReference type="SUPFAM" id="SSF52058">
    <property type="entry name" value="L domain-like"/>
    <property type="match status" value="1"/>
</dbReference>
<dbReference type="PANTHER" id="PTHR23257">
    <property type="entry name" value="SERINE-THREONINE PROTEIN KINASE"/>
    <property type="match status" value="1"/>
</dbReference>
<dbReference type="GO" id="GO:0005524">
    <property type="term" value="F:ATP binding"/>
    <property type="evidence" value="ECO:0007669"/>
    <property type="project" value="InterPro"/>
</dbReference>
<dbReference type="InterPro" id="IPR032675">
    <property type="entry name" value="LRR_dom_sf"/>
</dbReference>
<keyword evidence="1" id="KW-0175">Coiled coil</keyword>
<dbReference type="GO" id="GO:0005737">
    <property type="term" value="C:cytoplasm"/>
    <property type="evidence" value="ECO:0007669"/>
    <property type="project" value="TreeGrafter"/>
</dbReference>
<dbReference type="AlphaFoldDB" id="A0A1J4K5B6"/>
<organism evidence="4 5">
    <name type="scientific">Tritrichomonas foetus</name>
    <dbReference type="NCBI Taxonomy" id="1144522"/>
    <lineage>
        <taxon>Eukaryota</taxon>
        <taxon>Metamonada</taxon>
        <taxon>Parabasalia</taxon>
        <taxon>Tritrichomonadida</taxon>
        <taxon>Tritrichomonadidae</taxon>
        <taxon>Tritrichomonas</taxon>
    </lineage>
</organism>
<sequence length="668" mass="77042">MDYEVDQVVLNNIVYDLDWEDNTAYIINSPDAEGDVKIPRAIKVDSQEFDIIAIGQKAFQSSKKINSISFSPNSMIEEFEDSAFSGSPIREISFSPNMPLYVLSSFCFYRCINLTHVFLPPSVETVGSHCFASTNLQSLECEAESLEFENSFDECIMLKRIYLPKVKKLKVSHLEFNNVHRKFKLIIPENCKFPSVSTLNKAINIEYIKTYAPDNAVSTNQHAQQQPQQSQPQPPQQQQSQPQPQQQQQLLLQQQSQPQQLLLLQQQQQPQQPPIESSKVVSNTNTIIKNECQVQKNQSPNKQYSRSPPNSQNLLSQNQRLKSDIRKFVNRNKILSRENEILHQKLTKLRSQIKIANESLKNHNCMELLSDDKMNVLSKVDKISEGSTSKLVKIMKEETFVFTKRKIYTQKIFKDINEENFASVIQQNEIIAKIRHPCILKVVGFNKGYEQTDIEQNKTKKIFPSILFPYQQTTLEQEITKLNNTEKANIILELVIGLQYIQEKCHLIHKNLKPSNILLNEKHSVKICDFGITADLSSKATFTKSIESLQFMAPELLNELEYNEKIDQYSFGKIVNFIVMNGEYPRAKLIEIMTGKGVLIHDSVPPFVQQLIYECCSYDPNYRPSFTMILNYISQHNYAFFPNVDVNMISSRHSYLIHRESQLCNQSQ</sequence>
<keyword evidence="5" id="KW-1185">Reference proteome</keyword>
<dbReference type="InterPro" id="IPR026906">
    <property type="entry name" value="LRR_5"/>
</dbReference>
<evidence type="ECO:0000256" key="2">
    <source>
        <dbReference type="SAM" id="MobiDB-lite"/>
    </source>
</evidence>
<gene>
    <name evidence="4" type="ORF">TRFO_27814</name>
</gene>
<evidence type="ECO:0000259" key="3">
    <source>
        <dbReference type="PROSITE" id="PS50011"/>
    </source>
</evidence>
<dbReference type="GO" id="GO:0004672">
    <property type="term" value="F:protein kinase activity"/>
    <property type="evidence" value="ECO:0007669"/>
    <property type="project" value="InterPro"/>
</dbReference>
<dbReference type="InterPro" id="IPR050167">
    <property type="entry name" value="Ser_Thr_protein_kinase"/>
</dbReference>
<dbReference type="Gene3D" id="3.80.10.10">
    <property type="entry name" value="Ribonuclease Inhibitor"/>
    <property type="match status" value="1"/>
</dbReference>
<dbReference type="Gene3D" id="1.10.510.10">
    <property type="entry name" value="Transferase(Phosphotransferase) domain 1"/>
    <property type="match status" value="1"/>
</dbReference>
<evidence type="ECO:0000313" key="4">
    <source>
        <dbReference type="EMBL" id="OHT04661.1"/>
    </source>
</evidence>
<feature type="domain" description="Protein kinase" evidence="3">
    <location>
        <begin position="377"/>
        <end position="641"/>
    </location>
</feature>
<dbReference type="InterPro" id="IPR011009">
    <property type="entry name" value="Kinase-like_dom_sf"/>
</dbReference>
<dbReference type="Proteomes" id="UP000179807">
    <property type="component" value="Unassembled WGS sequence"/>
</dbReference>
<dbReference type="OrthoDB" id="1433034at2759"/>
<accession>A0A1J4K5B6</accession>
<evidence type="ECO:0000256" key="1">
    <source>
        <dbReference type="SAM" id="Coils"/>
    </source>
</evidence>
<dbReference type="InterPro" id="IPR000719">
    <property type="entry name" value="Prot_kinase_dom"/>
</dbReference>
<dbReference type="VEuPathDB" id="TrichDB:TRFO_27814"/>
<feature type="coiled-coil region" evidence="1">
    <location>
        <begin position="318"/>
        <end position="352"/>
    </location>
</feature>
<feature type="region of interest" description="Disordered" evidence="2">
    <location>
        <begin position="294"/>
        <end position="314"/>
    </location>
</feature>
<dbReference type="RefSeq" id="XP_068357797.1">
    <property type="nucleotide sequence ID" value="XM_068505782.1"/>
</dbReference>
<evidence type="ECO:0000313" key="5">
    <source>
        <dbReference type="Proteomes" id="UP000179807"/>
    </source>
</evidence>
<name>A0A1J4K5B6_9EUKA</name>
<reference evidence="4" key="1">
    <citation type="submission" date="2016-10" db="EMBL/GenBank/DDBJ databases">
        <authorList>
            <person name="Benchimol M."/>
            <person name="Almeida L.G."/>
            <person name="Vasconcelos A.T."/>
            <person name="Perreira-Neves A."/>
            <person name="Rosa I.A."/>
            <person name="Tasca T."/>
            <person name="Bogo M.R."/>
            <person name="de Souza W."/>
        </authorList>
    </citation>
    <scope>NUCLEOTIDE SEQUENCE [LARGE SCALE GENOMIC DNA]</scope>
    <source>
        <strain evidence="4">K</strain>
    </source>
</reference>
<feature type="compositionally biased region" description="Low complexity" evidence="2">
    <location>
        <begin position="224"/>
        <end position="248"/>
    </location>
</feature>
<dbReference type="PROSITE" id="PS50011">
    <property type="entry name" value="PROTEIN_KINASE_DOM"/>
    <property type="match status" value="1"/>
</dbReference>
<dbReference type="SUPFAM" id="SSF56112">
    <property type="entry name" value="Protein kinase-like (PK-like)"/>
    <property type="match status" value="1"/>
</dbReference>
<dbReference type="GeneID" id="94840486"/>
<dbReference type="GO" id="GO:0007165">
    <property type="term" value="P:signal transduction"/>
    <property type="evidence" value="ECO:0007669"/>
    <property type="project" value="TreeGrafter"/>
</dbReference>
<dbReference type="Pfam" id="PF00069">
    <property type="entry name" value="Pkinase"/>
    <property type="match status" value="1"/>
</dbReference>
<dbReference type="EMBL" id="MLAK01000785">
    <property type="protein sequence ID" value="OHT04661.1"/>
    <property type="molecule type" value="Genomic_DNA"/>
</dbReference>
<proteinExistence type="predicted"/>
<dbReference type="Pfam" id="PF13306">
    <property type="entry name" value="LRR_5"/>
    <property type="match status" value="1"/>
</dbReference>